<evidence type="ECO:0000313" key="2">
    <source>
        <dbReference type="Proteomes" id="UP000789525"/>
    </source>
</evidence>
<evidence type="ECO:0000313" key="1">
    <source>
        <dbReference type="EMBL" id="CAG8588310.1"/>
    </source>
</evidence>
<comment type="caution">
    <text evidence="1">The sequence shown here is derived from an EMBL/GenBank/DDBJ whole genome shotgun (WGS) entry which is preliminary data.</text>
</comment>
<keyword evidence="2" id="KW-1185">Reference proteome</keyword>
<reference evidence="1" key="1">
    <citation type="submission" date="2021-06" db="EMBL/GenBank/DDBJ databases">
        <authorList>
            <person name="Kallberg Y."/>
            <person name="Tangrot J."/>
            <person name="Rosling A."/>
        </authorList>
    </citation>
    <scope>NUCLEOTIDE SEQUENCE</scope>
    <source>
        <strain evidence="1">CL356</strain>
    </source>
</reference>
<gene>
    <name evidence="1" type="ORF">ACOLOM_LOCUS6225</name>
</gene>
<sequence>MFSQYSKNLSVRPRDSISSESSQGTGAALFFSVPSSQPEADILESISLQTSQIQNYNQYDEEDEYQGSEPEAAFLTDVPNENSQNKQTPADIYRDTPMPVPRTSSNSLIEGLLPSTSVSFLQPIVPC</sequence>
<protein>
    <submittedName>
        <fullName evidence="1">4479_t:CDS:1</fullName>
    </submittedName>
</protein>
<organism evidence="1 2">
    <name type="scientific">Acaulospora colombiana</name>
    <dbReference type="NCBI Taxonomy" id="27376"/>
    <lineage>
        <taxon>Eukaryota</taxon>
        <taxon>Fungi</taxon>
        <taxon>Fungi incertae sedis</taxon>
        <taxon>Mucoromycota</taxon>
        <taxon>Glomeromycotina</taxon>
        <taxon>Glomeromycetes</taxon>
        <taxon>Diversisporales</taxon>
        <taxon>Acaulosporaceae</taxon>
        <taxon>Acaulospora</taxon>
    </lineage>
</organism>
<dbReference type="Proteomes" id="UP000789525">
    <property type="component" value="Unassembled WGS sequence"/>
</dbReference>
<dbReference type="EMBL" id="CAJVPT010012531">
    <property type="protein sequence ID" value="CAG8588310.1"/>
    <property type="molecule type" value="Genomic_DNA"/>
</dbReference>
<proteinExistence type="predicted"/>
<name>A0ACA9MEZ7_9GLOM</name>
<accession>A0ACA9MEZ7</accession>